<proteinExistence type="predicted"/>
<dbReference type="SUPFAM" id="SSF55729">
    <property type="entry name" value="Acyl-CoA N-acyltransferases (Nat)"/>
    <property type="match status" value="1"/>
</dbReference>
<sequence length="164" mass="18698">MENLIIRKASVDDARGKGYVHYQSWIETYTGLFPDDVMSRLSLDKSIEIAQNHPENTYVAIVEDKIIGFACYLESRDEDLEDAGEISAIYILKKFQGLGIGKKLMEVCYKELEKYSVISLWVLKSNMKSVGFYKRQGFTPDGKVKILHGEEVIRMIKYLDGGSL</sequence>
<dbReference type="Proteomes" id="UP000512167">
    <property type="component" value="Chromosome"/>
</dbReference>
<reference evidence="2 3" key="1">
    <citation type="submission" date="2020-04" db="EMBL/GenBank/DDBJ databases">
        <authorList>
            <person name="Zheng R.K."/>
            <person name="Sun C.M."/>
        </authorList>
    </citation>
    <scope>NUCLEOTIDE SEQUENCE [LARGE SCALE GENOMIC DNA]</scope>
    <source>
        <strain evidence="3">zrk29</strain>
    </source>
</reference>
<dbReference type="CDD" id="cd04301">
    <property type="entry name" value="NAT_SF"/>
    <property type="match status" value="1"/>
</dbReference>
<dbReference type="Gene3D" id="3.40.630.30">
    <property type="match status" value="1"/>
</dbReference>
<dbReference type="InterPro" id="IPR050276">
    <property type="entry name" value="MshD_Acetyltransferase"/>
</dbReference>
<dbReference type="InterPro" id="IPR000182">
    <property type="entry name" value="GNAT_dom"/>
</dbReference>
<dbReference type="AlphaFoldDB" id="A0A7L6N435"/>
<dbReference type="KEGG" id="tbk:HF295_03530"/>
<evidence type="ECO:0000313" key="3">
    <source>
        <dbReference type="Proteomes" id="UP000512167"/>
    </source>
</evidence>
<dbReference type="PANTHER" id="PTHR43617:SF2">
    <property type="entry name" value="UPF0039 PROTEIN SLL0451"/>
    <property type="match status" value="1"/>
</dbReference>
<dbReference type="Pfam" id="PF00583">
    <property type="entry name" value="Acetyltransf_1"/>
    <property type="match status" value="1"/>
</dbReference>
<dbReference type="EMBL" id="CP051151">
    <property type="protein sequence ID" value="QLY39978.1"/>
    <property type="molecule type" value="Genomic_DNA"/>
</dbReference>
<evidence type="ECO:0000313" key="2">
    <source>
        <dbReference type="EMBL" id="QLY39978.1"/>
    </source>
</evidence>
<feature type="domain" description="N-acetyltransferase" evidence="1">
    <location>
        <begin position="4"/>
        <end position="160"/>
    </location>
</feature>
<keyword evidence="3" id="KW-1185">Reference proteome</keyword>
<gene>
    <name evidence="2" type="ORF">HF295_03530</name>
</gene>
<dbReference type="GO" id="GO:0016747">
    <property type="term" value="F:acyltransferase activity, transferring groups other than amino-acyl groups"/>
    <property type="evidence" value="ECO:0007669"/>
    <property type="project" value="InterPro"/>
</dbReference>
<name>A0A7L6N435_9MOLU</name>
<protein>
    <submittedName>
        <fullName evidence="2">GNAT family N-acetyltransferase</fullName>
    </submittedName>
</protein>
<keyword evidence="2" id="KW-0808">Transferase</keyword>
<organism evidence="2 3">
    <name type="scientific">Hujiaoplasma nucleasis</name>
    <dbReference type="NCBI Taxonomy" id="2725268"/>
    <lineage>
        <taxon>Bacteria</taxon>
        <taxon>Bacillati</taxon>
        <taxon>Mycoplasmatota</taxon>
        <taxon>Mollicutes</taxon>
        <taxon>Candidatus Izemoplasmatales</taxon>
        <taxon>Hujiaoplasmataceae</taxon>
        <taxon>Hujiaoplasma</taxon>
    </lineage>
</organism>
<dbReference type="PROSITE" id="PS51186">
    <property type="entry name" value="GNAT"/>
    <property type="match status" value="1"/>
</dbReference>
<dbReference type="InterPro" id="IPR016181">
    <property type="entry name" value="Acyl_CoA_acyltransferase"/>
</dbReference>
<dbReference type="PANTHER" id="PTHR43617">
    <property type="entry name" value="L-AMINO ACID N-ACETYLTRANSFERASE"/>
    <property type="match status" value="1"/>
</dbReference>
<dbReference type="RefSeq" id="WP_312032471.1">
    <property type="nucleotide sequence ID" value="NZ_CP051151.1"/>
</dbReference>
<evidence type="ECO:0000259" key="1">
    <source>
        <dbReference type="PROSITE" id="PS51186"/>
    </source>
</evidence>
<accession>A0A7L6N435</accession>